<dbReference type="GO" id="GO:0016740">
    <property type="term" value="F:transferase activity"/>
    <property type="evidence" value="ECO:0007669"/>
    <property type="project" value="UniProtKB-KW"/>
</dbReference>
<protein>
    <submittedName>
        <fullName evidence="1">GNAT family N-acetyltransferase</fullName>
    </submittedName>
</protein>
<sequence>HPIYECGVQLIDMVYLQRCL</sequence>
<evidence type="ECO:0000313" key="2">
    <source>
        <dbReference type="Proteomes" id="UP000283745"/>
    </source>
</evidence>
<dbReference type="AlphaFoldDB" id="A0A414J2H4"/>
<comment type="caution">
    <text evidence="1">The sequence shown here is derived from an EMBL/GenBank/DDBJ whole genome shotgun (WGS) entry which is preliminary data.</text>
</comment>
<accession>A0A414J2H4</accession>
<evidence type="ECO:0000313" key="1">
    <source>
        <dbReference type="EMBL" id="RHE38251.1"/>
    </source>
</evidence>
<organism evidence="1 2">
    <name type="scientific">Blautia obeum</name>
    <dbReference type="NCBI Taxonomy" id="40520"/>
    <lineage>
        <taxon>Bacteria</taxon>
        <taxon>Bacillati</taxon>
        <taxon>Bacillota</taxon>
        <taxon>Clostridia</taxon>
        <taxon>Lachnospirales</taxon>
        <taxon>Lachnospiraceae</taxon>
        <taxon>Blautia</taxon>
    </lineage>
</organism>
<gene>
    <name evidence="1" type="ORF">DW740_13790</name>
</gene>
<name>A0A414J2H4_9FIRM</name>
<dbReference type="Proteomes" id="UP000283745">
    <property type="component" value="Unassembled WGS sequence"/>
</dbReference>
<feature type="non-terminal residue" evidence="1">
    <location>
        <position position="1"/>
    </location>
</feature>
<reference evidence="1 2" key="1">
    <citation type="submission" date="2018-08" db="EMBL/GenBank/DDBJ databases">
        <title>A genome reference for cultivated species of the human gut microbiota.</title>
        <authorList>
            <person name="Zou Y."/>
            <person name="Xue W."/>
            <person name="Luo G."/>
        </authorList>
    </citation>
    <scope>NUCLEOTIDE SEQUENCE [LARGE SCALE GENOMIC DNA]</scope>
    <source>
        <strain evidence="1 2">AM28-23</strain>
    </source>
</reference>
<proteinExistence type="predicted"/>
<keyword evidence="1" id="KW-0808">Transferase</keyword>
<dbReference type="EMBL" id="QSKF01000012">
    <property type="protein sequence ID" value="RHE38251.1"/>
    <property type="molecule type" value="Genomic_DNA"/>
</dbReference>